<dbReference type="PANTHER" id="PTHR12243:SF69">
    <property type="entry name" value="SI:CH73-59F11.3"/>
    <property type="match status" value="1"/>
</dbReference>
<feature type="domain" description="MADF" evidence="2">
    <location>
        <begin position="12"/>
        <end position="99"/>
    </location>
</feature>
<dbReference type="GO" id="GO:0005667">
    <property type="term" value="C:transcription regulator complex"/>
    <property type="evidence" value="ECO:0007669"/>
    <property type="project" value="TreeGrafter"/>
</dbReference>
<feature type="compositionally biased region" description="Low complexity" evidence="1">
    <location>
        <begin position="254"/>
        <end position="282"/>
    </location>
</feature>
<sequence>MAFSRHNIEKRRLIELVRLNAILWDCRLPHYKRSDKKKALKWNELGRVFGVSGERVQRTFTSLREIFRRELNHEKMLGTRFQSKWEYYDAMAFLKEVIRERKSRERNKLSVDAQAQQNTQQQHSNNNSSAIDEYQYFAPNDPNNPNNQQLALANEPKQQQLQQPQYQALQQQQQQPQLLGGLAFPTLPQLQQLAPLNEPQQSQPQPNSHATEQLQQQPLHNIQPDVILSMNANAISTLQNLGNINGNAAFTGNSRPPSQQQQHVQSALQPAQPLPLLQLQSQPQPPPPGTQSLVDISSSHSSVSSSPSIYIKEEPDSPDTLSLTTITINEQNSSYSPRHNAIKNKNAQNSNKVGLPLNNVTNSNGVFKAQPKNHIPRSSASVIIDEDFAEPDVELDDLDDPDVDMLDDGNLSAASTYTLGMTGKPSRPSAREILYTKFGDFLAARLNTLNETVANDLMNRILLLIAEK</sequence>
<feature type="region of interest" description="Disordered" evidence="1">
    <location>
        <begin position="108"/>
        <end position="127"/>
    </location>
</feature>
<organism evidence="3">
    <name type="scientific">Zeugodacus cucurbitae</name>
    <name type="common">Melon fruit fly</name>
    <name type="synonym">Bactrocera cucurbitae</name>
    <dbReference type="NCBI Taxonomy" id="28588"/>
    <lineage>
        <taxon>Eukaryota</taxon>
        <taxon>Metazoa</taxon>
        <taxon>Ecdysozoa</taxon>
        <taxon>Arthropoda</taxon>
        <taxon>Hexapoda</taxon>
        <taxon>Insecta</taxon>
        <taxon>Pterygota</taxon>
        <taxon>Neoptera</taxon>
        <taxon>Endopterygota</taxon>
        <taxon>Diptera</taxon>
        <taxon>Brachycera</taxon>
        <taxon>Muscomorpha</taxon>
        <taxon>Tephritoidea</taxon>
        <taxon>Tephritidae</taxon>
        <taxon>Zeugodacus</taxon>
        <taxon>Zeugodacus</taxon>
    </lineage>
</organism>
<dbReference type="SMART" id="SM00595">
    <property type="entry name" value="MADF"/>
    <property type="match status" value="1"/>
</dbReference>
<dbReference type="InterPro" id="IPR039353">
    <property type="entry name" value="TF_Adf1"/>
</dbReference>
<evidence type="ECO:0000259" key="2">
    <source>
        <dbReference type="PROSITE" id="PS51029"/>
    </source>
</evidence>
<protein>
    <submittedName>
        <fullName evidence="3">Transcription factor Adf-1</fullName>
    </submittedName>
</protein>
<dbReference type="EMBL" id="GBXI01009138">
    <property type="protein sequence ID" value="JAD05154.1"/>
    <property type="molecule type" value="Transcribed_RNA"/>
</dbReference>
<dbReference type="GO" id="GO:0005634">
    <property type="term" value="C:nucleus"/>
    <property type="evidence" value="ECO:0007669"/>
    <property type="project" value="TreeGrafter"/>
</dbReference>
<reference evidence="3" key="1">
    <citation type="submission" date="2014-11" db="EMBL/GenBank/DDBJ databases">
        <authorList>
            <person name="Geib S."/>
        </authorList>
    </citation>
    <scope>NUCLEOTIDE SEQUENCE</scope>
</reference>
<gene>
    <name evidence="3" type="primary">Adf1_21</name>
    <name evidence="3" type="ORF">g.15065</name>
</gene>
<proteinExistence type="predicted"/>
<accession>A0A0A1X1D7</accession>
<evidence type="ECO:0000256" key="1">
    <source>
        <dbReference type="SAM" id="MobiDB-lite"/>
    </source>
</evidence>
<dbReference type="PROSITE" id="PS51029">
    <property type="entry name" value="MADF"/>
    <property type="match status" value="1"/>
</dbReference>
<dbReference type="AlphaFoldDB" id="A0A0A1X1D7"/>
<feature type="compositionally biased region" description="Low complexity" evidence="1">
    <location>
        <begin position="297"/>
        <end position="308"/>
    </location>
</feature>
<dbReference type="PANTHER" id="PTHR12243">
    <property type="entry name" value="MADF DOMAIN TRANSCRIPTION FACTOR"/>
    <property type="match status" value="1"/>
</dbReference>
<dbReference type="GO" id="GO:0006357">
    <property type="term" value="P:regulation of transcription by RNA polymerase II"/>
    <property type="evidence" value="ECO:0007669"/>
    <property type="project" value="TreeGrafter"/>
</dbReference>
<name>A0A0A1X1D7_ZEUCU</name>
<reference evidence="3" key="2">
    <citation type="journal article" date="2015" name="Gigascience">
        <title>Reconstructing a comprehensive transcriptome assembly of a white-pupal translocated strain of the pest fruit fly Bactrocera cucurbitae.</title>
        <authorList>
            <person name="Sim S.B."/>
            <person name="Calla B."/>
            <person name="Hall B."/>
            <person name="DeRego T."/>
            <person name="Geib S.M."/>
        </authorList>
    </citation>
    <scope>NUCLEOTIDE SEQUENCE</scope>
</reference>
<feature type="region of interest" description="Disordered" evidence="1">
    <location>
        <begin position="247"/>
        <end position="319"/>
    </location>
</feature>
<feature type="compositionally biased region" description="Low complexity" evidence="1">
    <location>
        <begin position="113"/>
        <end position="127"/>
    </location>
</feature>
<dbReference type="InterPro" id="IPR006578">
    <property type="entry name" value="MADF-dom"/>
</dbReference>
<dbReference type="Pfam" id="PF10545">
    <property type="entry name" value="MADF_DNA_bdg"/>
    <property type="match status" value="1"/>
</dbReference>
<evidence type="ECO:0000313" key="3">
    <source>
        <dbReference type="EMBL" id="JAD05154.1"/>
    </source>
</evidence>